<keyword evidence="3 6" id="KW-0694">RNA-binding</keyword>
<dbReference type="InterPro" id="IPR036164">
    <property type="entry name" value="bL21-like_sf"/>
</dbReference>
<sequence>MTLAIIKTGGKQYLVKAGDKVKVEKLAGVEGDKVNFDALLLAEASGKTEIGKPLASTKISGKILAQGRKDKVLVVKYKAKTRYRKRVGHRQPYTLVQIEKI</sequence>
<dbReference type="GO" id="GO:0005737">
    <property type="term" value="C:cytoplasm"/>
    <property type="evidence" value="ECO:0007669"/>
    <property type="project" value="UniProtKB-ARBA"/>
</dbReference>
<dbReference type="GO" id="GO:0006412">
    <property type="term" value="P:translation"/>
    <property type="evidence" value="ECO:0007669"/>
    <property type="project" value="UniProtKB-UniRule"/>
</dbReference>
<name>A0A1G1Y7Z4_9BACT</name>
<comment type="subunit">
    <text evidence="6">Part of the 50S ribosomal subunit. Contacts protein L20.</text>
</comment>
<evidence type="ECO:0000256" key="3">
    <source>
        <dbReference type="ARBA" id="ARBA00022884"/>
    </source>
</evidence>
<accession>A0A1G1Y7Z4</accession>
<comment type="function">
    <text evidence="6 7">This protein binds to 23S rRNA in the presence of protein L20.</text>
</comment>
<proteinExistence type="inferred from homology"/>
<dbReference type="PANTHER" id="PTHR21349">
    <property type="entry name" value="50S RIBOSOMAL PROTEIN L21"/>
    <property type="match status" value="1"/>
</dbReference>
<evidence type="ECO:0000313" key="9">
    <source>
        <dbReference type="Proteomes" id="UP000178432"/>
    </source>
</evidence>
<dbReference type="GO" id="GO:0019843">
    <property type="term" value="F:rRNA binding"/>
    <property type="evidence" value="ECO:0007669"/>
    <property type="project" value="UniProtKB-UniRule"/>
</dbReference>
<evidence type="ECO:0000313" key="8">
    <source>
        <dbReference type="EMBL" id="OGY48439.1"/>
    </source>
</evidence>
<dbReference type="PANTHER" id="PTHR21349:SF0">
    <property type="entry name" value="LARGE RIBOSOMAL SUBUNIT PROTEIN BL21M"/>
    <property type="match status" value="1"/>
</dbReference>
<dbReference type="PROSITE" id="PS01169">
    <property type="entry name" value="RIBOSOMAL_L21"/>
    <property type="match status" value="1"/>
</dbReference>
<gene>
    <name evidence="6" type="primary">rplU</name>
    <name evidence="8" type="ORF">A2663_02050</name>
</gene>
<comment type="caution">
    <text evidence="8">The sequence shown here is derived from an EMBL/GenBank/DDBJ whole genome shotgun (WGS) entry which is preliminary data.</text>
</comment>
<dbReference type="InterPro" id="IPR001787">
    <property type="entry name" value="Ribosomal_bL21"/>
</dbReference>
<dbReference type="HAMAP" id="MF_01363">
    <property type="entry name" value="Ribosomal_bL21"/>
    <property type="match status" value="1"/>
</dbReference>
<dbReference type="Proteomes" id="UP000178432">
    <property type="component" value="Unassembled WGS sequence"/>
</dbReference>
<dbReference type="SUPFAM" id="SSF141091">
    <property type="entry name" value="L21p-like"/>
    <property type="match status" value="1"/>
</dbReference>
<dbReference type="InterPro" id="IPR028909">
    <property type="entry name" value="bL21-like"/>
</dbReference>
<dbReference type="InterPro" id="IPR018258">
    <property type="entry name" value="Ribosomal_bL21_CS"/>
</dbReference>
<dbReference type="GO" id="GO:1990904">
    <property type="term" value="C:ribonucleoprotein complex"/>
    <property type="evidence" value="ECO:0007669"/>
    <property type="project" value="UniProtKB-KW"/>
</dbReference>
<dbReference type="AlphaFoldDB" id="A0A1G1Y7Z4"/>
<evidence type="ECO:0000256" key="2">
    <source>
        <dbReference type="ARBA" id="ARBA00022730"/>
    </source>
</evidence>
<dbReference type="GO" id="GO:0005840">
    <property type="term" value="C:ribosome"/>
    <property type="evidence" value="ECO:0007669"/>
    <property type="project" value="UniProtKB-KW"/>
</dbReference>
<organism evidence="8 9">
    <name type="scientific">Candidatus Buchananbacteria bacterium RIFCSPHIGHO2_01_FULL_46_12</name>
    <dbReference type="NCBI Taxonomy" id="1797536"/>
    <lineage>
        <taxon>Bacteria</taxon>
        <taxon>Candidatus Buchananiibacteriota</taxon>
    </lineage>
</organism>
<dbReference type="NCBIfam" id="TIGR00061">
    <property type="entry name" value="L21"/>
    <property type="match status" value="1"/>
</dbReference>
<keyword evidence="2 6" id="KW-0699">rRNA-binding</keyword>
<comment type="similarity">
    <text evidence="1 6 7">Belongs to the bacterial ribosomal protein bL21 family.</text>
</comment>
<evidence type="ECO:0000256" key="5">
    <source>
        <dbReference type="ARBA" id="ARBA00023274"/>
    </source>
</evidence>
<keyword evidence="4 6" id="KW-0689">Ribosomal protein</keyword>
<keyword evidence="5 6" id="KW-0687">Ribonucleoprotein</keyword>
<evidence type="ECO:0000256" key="7">
    <source>
        <dbReference type="RuleBase" id="RU000562"/>
    </source>
</evidence>
<evidence type="ECO:0000256" key="4">
    <source>
        <dbReference type="ARBA" id="ARBA00022980"/>
    </source>
</evidence>
<dbReference type="EMBL" id="MHIF01000012">
    <property type="protein sequence ID" value="OGY48439.1"/>
    <property type="molecule type" value="Genomic_DNA"/>
</dbReference>
<dbReference type="Pfam" id="PF00829">
    <property type="entry name" value="Ribosomal_L21p"/>
    <property type="match status" value="1"/>
</dbReference>
<evidence type="ECO:0000256" key="1">
    <source>
        <dbReference type="ARBA" id="ARBA00008563"/>
    </source>
</evidence>
<evidence type="ECO:0000256" key="6">
    <source>
        <dbReference type="HAMAP-Rule" id="MF_01363"/>
    </source>
</evidence>
<protein>
    <recommendedName>
        <fullName evidence="6">Large ribosomal subunit protein bL21</fullName>
    </recommendedName>
</protein>
<reference evidence="8 9" key="1">
    <citation type="journal article" date="2016" name="Nat. Commun.">
        <title>Thousands of microbial genomes shed light on interconnected biogeochemical processes in an aquifer system.</title>
        <authorList>
            <person name="Anantharaman K."/>
            <person name="Brown C.T."/>
            <person name="Hug L.A."/>
            <person name="Sharon I."/>
            <person name="Castelle C.J."/>
            <person name="Probst A.J."/>
            <person name="Thomas B.C."/>
            <person name="Singh A."/>
            <person name="Wilkins M.J."/>
            <person name="Karaoz U."/>
            <person name="Brodie E.L."/>
            <person name="Williams K.H."/>
            <person name="Hubbard S.S."/>
            <person name="Banfield J.F."/>
        </authorList>
    </citation>
    <scope>NUCLEOTIDE SEQUENCE [LARGE SCALE GENOMIC DNA]</scope>
</reference>
<dbReference type="GO" id="GO:0003735">
    <property type="term" value="F:structural constituent of ribosome"/>
    <property type="evidence" value="ECO:0007669"/>
    <property type="project" value="InterPro"/>
</dbReference>